<dbReference type="GO" id="GO:0004595">
    <property type="term" value="F:pantetheine-phosphate adenylyltransferase activity"/>
    <property type="evidence" value="ECO:0007669"/>
    <property type="project" value="UniProtKB-EC"/>
</dbReference>
<dbReference type="NCBIfam" id="TIGR00152">
    <property type="entry name" value="dephospho-CoA kinase"/>
    <property type="match status" value="1"/>
</dbReference>
<comment type="subunit">
    <text evidence="3">Monomer.</text>
</comment>
<dbReference type="SUPFAM" id="SSF52540">
    <property type="entry name" value="P-loop containing nucleoside triphosphate hydrolases"/>
    <property type="match status" value="1"/>
</dbReference>
<keyword evidence="9" id="KW-0547">Nucleotide-binding</keyword>
<dbReference type="CDD" id="cd02022">
    <property type="entry name" value="DPCK"/>
    <property type="match status" value="1"/>
</dbReference>
<dbReference type="PANTHER" id="PTHR10695">
    <property type="entry name" value="DEPHOSPHO-COA KINASE-RELATED"/>
    <property type="match status" value="1"/>
</dbReference>
<evidence type="ECO:0000256" key="7">
    <source>
        <dbReference type="ARBA" id="ARBA00022679"/>
    </source>
</evidence>
<dbReference type="Gene3D" id="3.40.50.300">
    <property type="entry name" value="P-loop containing nucleotide triphosphate hydrolases"/>
    <property type="match status" value="1"/>
</dbReference>
<comment type="catalytic activity">
    <reaction evidence="15">
        <text>3'-dephospho-CoA + ATP = ADP + CoA + H(+)</text>
        <dbReference type="Rhea" id="RHEA:18245"/>
        <dbReference type="ChEBI" id="CHEBI:15378"/>
        <dbReference type="ChEBI" id="CHEBI:30616"/>
        <dbReference type="ChEBI" id="CHEBI:57287"/>
        <dbReference type="ChEBI" id="CHEBI:57328"/>
        <dbReference type="ChEBI" id="CHEBI:456216"/>
        <dbReference type="EC" id="2.7.1.24"/>
    </reaction>
    <physiologicalReaction direction="left-to-right" evidence="15">
        <dbReference type="Rhea" id="RHEA:18246"/>
    </physiologicalReaction>
</comment>
<dbReference type="NCBIfam" id="NF001985">
    <property type="entry name" value="PRK00777.1"/>
    <property type="match status" value="1"/>
</dbReference>
<keyword evidence="24" id="KW-1185">Reference proteome</keyword>
<evidence type="ECO:0000313" key="24">
    <source>
        <dbReference type="Proteomes" id="UP001516400"/>
    </source>
</evidence>
<sequence>MSSKTGLLVITNPKQIGLVLSSVQQKVSKILYIQLLNALSDSASGVHTKIFSSIPKYSKEINGIYTQAARHCKHLDVRVLLSGMKHNLTKIKTQNPIDIVIFDKVFSQTEIDSFLSGKISTLTNNYKILTLNNTSEQNSEELVPEVSSEEEKRTFKHGVIGGTFDRLHIAHKLLLSELALRTDSKVTIGITDENMIQSKVLHELIQDLSTRIENVRNFISDICPDLQYDIVPISDPFGPSIVDPTMDMLIVSRETLRGGHKVNEVRDSKNLPKLYIHSVELIDEPERDPAEEVKISSSTMRMRLLGTLLKPVEINKNIPSKPYVIGLTGGIASGKSGVSHWLQELGGLIIDADKIAHGIYKCGKPCYDLLIQKFGEDIVGKDGEIDRKKLGAIVFKDRNELEKLNNTVWPEMLTEILKIVRNATEDVVVVDAAILLQAEWQHYCHEVWTTLVPKEEAVKRLVERNQLSEEQALLRIQAQPTNSSYAAAANVVFCTLWHKEYTRQQVQRAWNLLRERMCEDVLANCKNC</sequence>
<dbReference type="PANTHER" id="PTHR10695:SF46">
    <property type="entry name" value="BIFUNCTIONAL COENZYME A SYNTHASE-RELATED"/>
    <property type="match status" value="1"/>
</dbReference>
<dbReference type="HAMAP" id="MF_00376">
    <property type="entry name" value="Dephospho_CoA_kinase"/>
    <property type="match status" value="1"/>
</dbReference>
<evidence type="ECO:0000256" key="19">
    <source>
        <dbReference type="ARBA" id="ARBA00061673"/>
    </source>
</evidence>
<protein>
    <recommendedName>
        <fullName evidence="21">Bifunctional coenzyme A synthase</fullName>
        <ecNumber evidence="20">2.7.1.24</ecNumber>
        <ecNumber evidence="4">2.7.7.3</ecNumber>
    </recommendedName>
</protein>
<name>A0ABD2N3F1_9CUCU</name>
<evidence type="ECO:0000256" key="1">
    <source>
        <dbReference type="ARBA" id="ARBA00004305"/>
    </source>
</evidence>
<evidence type="ECO:0000256" key="8">
    <source>
        <dbReference type="ARBA" id="ARBA00022695"/>
    </source>
</evidence>
<dbReference type="CDD" id="cd02164">
    <property type="entry name" value="PPAT_CoAS"/>
    <property type="match status" value="1"/>
</dbReference>
<evidence type="ECO:0000256" key="9">
    <source>
        <dbReference type="ARBA" id="ARBA00022741"/>
    </source>
</evidence>
<dbReference type="FunFam" id="3.40.50.300:FF:000899">
    <property type="entry name" value="Bifunctional coenzyme A synthase"/>
    <property type="match status" value="1"/>
</dbReference>
<dbReference type="GO" id="GO:0005524">
    <property type="term" value="F:ATP binding"/>
    <property type="evidence" value="ECO:0007669"/>
    <property type="project" value="UniProtKB-KW"/>
</dbReference>
<evidence type="ECO:0000256" key="20">
    <source>
        <dbReference type="ARBA" id="ARBA00066359"/>
    </source>
</evidence>
<comment type="similarity">
    <text evidence="19">In the central section; belongs to the eukaryotic CoaD family.</text>
</comment>
<dbReference type="InterPro" id="IPR027417">
    <property type="entry name" value="P-loop_NTPase"/>
</dbReference>
<dbReference type="Pfam" id="PF01121">
    <property type="entry name" value="CoaE"/>
    <property type="match status" value="1"/>
</dbReference>
<evidence type="ECO:0000256" key="17">
    <source>
        <dbReference type="ARBA" id="ARBA00060565"/>
    </source>
</evidence>
<comment type="function">
    <text evidence="16">Bifunctional enzyme that catalyzes the fourth and fifth sequential steps of CoA biosynthetic pathway. The fourth reaction is catalyzed by the phosphopantetheine adenylyltransferase, coded by the coaD domain; the fifth reaction is catalyzed by the dephospho-CoA kinase, coded by the coaE domain. May act as a point of CoA biosynthesis regulation.</text>
</comment>
<dbReference type="GO" id="GO:0005759">
    <property type="term" value="C:mitochondrial matrix"/>
    <property type="evidence" value="ECO:0007669"/>
    <property type="project" value="UniProtKB-SubCell"/>
</dbReference>
<organism evidence="23 24">
    <name type="scientific">Cryptolaemus montrouzieri</name>
    <dbReference type="NCBI Taxonomy" id="559131"/>
    <lineage>
        <taxon>Eukaryota</taxon>
        <taxon>Metazoa</taxon>
        <taxon>Ecdysozoa</taxon>
        <taxon>Arthropoda</taxon>
        <taxon>Hexapoda</taxon>
        <taxon>Insecta</taxon>
        <taxon>Pterygota</taxon>
        <taxon>Neoptera</taxon>
        <taxon>Endopterygota</taxon>
        <taxon>Coleoptera</taxon>
        <taxon>Polyphaga</taxon>
        <taxon>Cucujiformia</taxon>
        <taxon>Coccinelloidea</taxon>
        <taxon>Coccinellidae</taxon>
        <taxon>Scymninae</taxon>
        <taxon>Scymnini</taxon>
        <taxon>Cryptolaemus</taxon>
    </lineage>
</organism>
<dbReference type="EC" id="2.7.1.24" evidence="20"/>
<evidence type="ECO:0000256" key="6">
    <source>
        <dbReference type="ARBA" id="ARBA00022553"/>
    </source>
</evidence>
<evidence type="ECO:0000256" key="2">
    <source>
        <dbReference type="ARBA" id="ARBA00004496"/>
    </source>
</evidence>
<evidence type="ECO:0000256" key="14">
    <source>
        <dbReference type="ARBA" id="ARBA00051310"/>
    </source>
</evidence>
<evidence type="ECO:0000259" key="22">
    <source>
        <dbReference type="Pfam" id="PF01467"/>
    </source>
</evidence>
<keyword evidence="10" id="KW-0418">Kinase</keyword>
<evidence type="ECO:0000256" key="13">
    <source>
        <dbReference type="ARBA" id="ARBA00023268"/>
    </source>
</evidence>
<evidence type="ECO:0000313" key="23">
    <source>
        <dbReference type="EMBL" id="KAL3273238.1"/>
    </source>
</evidence>
<dbReference type="EMBL" id="JABFTP020000062">
    <property type="protein sequence ID" value="KAL3273238.1"/>
    <property type="molecule type" value="Genomic_DNA"/>
</dbReference>
<comment type="pathway">
    <text evidence="17">Cofactor biosynthesis; coenzyme A biosynthesis; CoA from (R)-pantothenate: step 4/5.</text>
</comment>
<keyword evidence="12" id="KW-0496">Mitochondrion</keyword>
<dbReference type="InterPro" id="IPR001977">
    <property type="entry name" value="Depp_CoAkinase"/>
</dbReference>
<evidence type="ECO:0000256" key="5">
    <source>
        <dbReference type="ARBA" id="ARBA00022490"/>
    </source>
</evidence>
<dbReference type="Proteomes" id="UP001516400">
    <property type="component" value="Unassembled WGS sequence"/>
</dbReference>
<keyword evidence="7" id="KW-0808">Transferase</keyword>
<dbReference type="EC" id="2.7.7.3" evidence="4"/>
<dbReference type="GO" id="GO:0004140">
    <property type="term" value="F:dephospho-CoA kinase activity"/>
    <property type="evidence" value="ECO:0007669"/>
    <property type="project" value="UniProtKB-EC"/>
</dbReference>
<dbReference type="AlphaFoldDB" id="A0ABD2N3F1"/>
<comment type="caution">
    <text evidence="23">The sequence shown here is derived from an EMBL/GenBank/DDBJ whole genome shotgun (WGS) entry which is preliminary data.</text>
</comment>
<dbReference type="SUPFAM" id="SSF52374">
    <property type="entry name" value="Nucleotidylyl transferase"/>
    <property type="match status" value="1"/>
</dbReference>
<evidence type="ECO:0000256" key="21">
    <source>
        <dbReference type="ARBA" id="ARBA00067394"/>
    </source>
</evidence>
<keyword evidence="5" id="KW-0963">Cytoplasm</keyword>
<dbReference type="Pfam" id="PF01467">
    <property type="entry name" value="CTP_transf_like"/>
    <property type="match status" value="1"/>
</dbReference>
<evidence type="ECO:0000256" key="11">
    <source>
        <dbReference type="ARBA" id="ARBA00022840"/>
    </source>
</evidence>
<gene>
    <name evidence="23" type="ORF">HHI36_014692</name>
</gene>
<dbReference type="InterPro" id="IPR014729">
    <property type="entry name" value="Rossmann-like_a/b/a_fold"/>
</dbReference>
<reference evidence="23 24" key="1">
    <citation type="journal article" date="2021" name="BMC Biol.">
        <title>Horizontally acquired antibacterial genes associated with adaptive radiation of ladybird beetles.</title>
        <authorList>
            <person name="Li H.S."/>
            <person name="Tang X.F."/>
            <person name="Huang Y.H."/>
            <person name="Xu Z.Y."/>
            <person name="Chen M.L."/>
            <person name="Du X.Y."/>
            <person name="Qiu B.Y."/>
            <person name="Chen P.T."/>
            <person name="Zhang W."/>
            <person name="Slipinski A."/>
            <person name="Escalona H.E."/>
            <person name="Waterhouse R.M."/>
            <person name="Zwick A."/>
            <person name="Pang H."/>
        </authorList>
    </citation>
    <scope>NUCLEOTIDE SEQUENCE [LARGE SCALE GENOMIC DNA]</scope>
    <source>
        <strain evidence="23">SYSU2018</strain>
    </source>
</reference>
<evidence type="ECO:0000256" key="12">
    <source>
        <dbReference type="ARBA" id="ARBA00023128"/>
    </source>
</evidence>
<feature type="domain" description="Cytidyltransferase-like" evidence="22">
    <location>
        <begin position="159"/>
        <end position="301"/>
    </location>
</feature>
<dbReference type="InterPro" id="IPR004821">
    <property type="entry name" value="Cyt_trans-like"/>
</dbReference>
<evidence type="ECO:0000256" key="18">
    <source>
        <dbReference type="ARBA" id="ARBA00060696"/>
    </source>
</evidence>
<keyword evidence="6" id="KW-0597">Phosphoprotein</keyword>
<dbReference type="PROSITE" id="PS51219">
    <property type="entry name" value="DPCK"/>
    <property type="match status" value="1"/>
</dbReference>
<comment type="pathway">
    <text evidence="18">Cofactor biosynthesis; coenzyme A biosynthesis; CoA from (R)-pantothenate: step 5/5.</text>
</comment>
<keyword evidence="11" id="KW-0067">ATP-binding</keyword>
<accession>A0ABD2N3F1</accession>
<evidence type="ECO:0000256" key="3">
    <source>
        <dbReference type="ARBA" id="ARBA00011245"/>
    </source>
</evidence>
<evidence type="ECO:0000256" key="4">
    <source>
        <dbReference type="ARBA" id="ARBA00012392"/>
    </source>
</evidence>
<evidence type="ECO:0000256" key="16">
    <source>
        <dbReference type="ARBA" id="ARBA00059677"/>
    </source>
</evidence>
<dbReference type="FunFam" id="3.40.50.620:FF:000089">
    <property type="entry name" value="Bifunctional coenzyme A synthase"/>
    <property type="match status" value="1"/>
</dbReference>
<comment type="subcellular location">
    <subcellularLocation>
        <location evidence="2">Cytoplasm</location>
    </subcellularLocation>
    <subcellularLocation>
        <location evidence="1">Mitochondrion matrix</location>
    </subcellularLocation>
</comment>
<comment type="catalytic activity">
    <reaction evidence="14">
        <text>(R)-4'-phosphopantetheine + ATP + H(+) = 3'-dephospho-CoA + diphosphate</text>
        <dbReference type="Rhea" id="RHEA:19801"/>
        <dbReference type="ChEBI" id="CHEBI:15378"/>
        <dbReference type="ChEBI" id="CHEBI:30616"/>
        <dbReference type="ChEBI" id="CHEBI:33019"/>
        <dbReference type="ChEBI" id="CHEBI:57328"/>
        <dbReference type="ChEBI" id="CHEBI:61723"/>
        <dbReference type="EC" id="2.7.7.3"/>
    </reaction>
    <physiologicalReaction direction="left-to-right" evidence="14">
        <dbReference type="Rhea" id="RHEA:19802"/>
    </physiologicalReaction>
</comment>
<keyword evidence="13" id="KW-0511">Multifunctional enzyme</keyword>
<dbReference type="Gene3D" id="3.40.50.620">
    <property type="entry name" value="HUPs"/>
    <property type="match status" value="1"/>
</dbReference>
<evidence type="ECO:0000256" key="10">
    <source>
        <dbReference type="ARBA" id="ARBA00022777"/>
    </source>
</evidence>
<evidence type="ECO:0000256" key="15">
    <source>
        <dbReference type="ARBA" id="ARBA00051912"/>
    </source>
</evidence>
<keyword evidence="8" id="KW-0548">Nucleotidyltransferase</keyword>
<proteinExistence type="inferred from homology"/>